<evidence type="ECO:0000256" key="1">
    <source>
        <dbReference type="SAM" id="MobiDB-lite"/>
    </source>
</evidence>
<keyword evidence="2" id="KW-0732">Signal</keyword>
<proteinExistence type="predicted"/>
<reference evidence="3" key="1">
    <citation type="submission" date="2022-01" db="EMBL/GenBank/DDBJ databases">
        <title>Comparative genomics reveals a dynamic genome evolution in the ectomycorrhizal milk-cap (Lactarius) mushrooms.</title>
        <authorList>
            <consortium name="DOE Joint Genome Institute"/>
            <person name="Lebreton A."/>
            <person name="Tang N."/>
            <person name="Kuo A."/>
            <person name="LaButti K."/>
            <person name="Drula E."/>
            <person name="Barry K."/>
            <person name="Clum A."/>
            <person name="Lipzen A."/>
            <person name="Mousain D."/>
            <person name="Ng V."/>
            <person name="Wang R."/>
            <person name="Wang X."/>
            <person name="Dai Y."/>
            <person name="Henrissat B."/>
            <person name="Grigoriev I.V."/>
            <person name="Guerin-Laguette A."/>
            <person name="Yu F."/>
            <person name="Martin F.M."/>
        </authorList>
    </citation>
    <scope>NUCLEOTIDE SEQUENCE</scope>
    <source>
        <strain evidence="3">QP</strain>
    </source>
</reference>
<feature type="region of interest" description="Disordered" evidence="1">
    <location>
        <begin position="22"/>
        <end position="53"/>
    </location>
</feature>
<feature type="signal peptide" evidence="2">
    <location>
        <begin position="1"/>
        <end position="16"/>
    </location>
</feature>
<evidence type="ECO:0000313" key="3">
    <source>
        <dbReference type="EMBL" id="KAH8986617.1"/>
    </source>
</evidence>
<name>A0AAD4QBB2_9AGAM</name>
<keyword evidence="4" id="KW-1185">Reference proteome</keyword>
<comment type="caution">
    <text evidence="3">The sequence shown here is derived from an EMBL/GenBank/DDBJ whole genome shotgun (WGS) entry which is preliminary data.</text>
</comment>
<gene>
    <name evidence="3" type="ORF">EDB92DRAFT_1879019</name>
</gene>
<dbReference type="Proteomes" id="UP001201163">
    <property type="component" value="Unassembled WGS sequence"/>
</dbReference>
<evidence type="ECO:0000256" key="2">
    <source>
        <dbReference type="SAM" id="SignalP"/>
    </source>
</evidence>
<sequence>MAPWSMCALSWVSVATTPSCPSSVSRRLSRIRKMSKEQRTKKTNMAMNAQRESRYMMKRDGVFTSVSRYLASFKKQDVKMNSTKATEEIENALQNSTIVRK</sequence>
<dbReference type="EMBL" id="JAKELL010000053">
    <property type="protein sequence ID" value="KAH8986617.1"/>
    <property type="molecule type" value="Genomic_DNA"/>
</dbReference>
<dbReference type="AlphaFoldDB" id="A0AAD4QBB2"/>
<accession>A0AAD4QBB2</accession>
<feature type="chain" id="PRO_5042215970" evidence="2">
    <location>
        <begin position="17"/>
        <end position="101"/>
    </location>
</feature>
<organism evidence="3 4">
    <name type="scientific">Lactarius akahatsu</name>
    <dbReference type="NCBI Taxonomy" id="416441"/>
    <lineage>
        <taxon>Eukaryota</taxon>
        <taxon>Fungi</taxon>
        <taxon>Dikarya</taxon>
        <taxon>Basidiomycota</taxon>
        <taxon>Agaricomycotina</taxon>
        <taxon>Agaricomycetes</taxon>
        <taxon>Russulales</taxon>
        <taxon>Russulaceae</taxon>
        <taxon>Lactarius</taxon>
    </lineage>
</organism>
<evidence type="ECO:0000313" key="4">
    <source>
        <dbReference type="Proteomes" id="UP001201163"/>
    </source>
</evidence>
<protein>
    <submittedName>
        <fullName evidence="3">Uncharacterized protein</fullName>
    </submittedName>
</protein>